<reference evidence="1 2" key="1">
    <citation type="submission" date="2015-06" db="EMBL/GenBank/DDBJ databases">
        <title>Genome sequence of Mycobacterium conceptionense strain MLE.</title>
        <authorList>
            <person name="Greninger A.L."/>
            <person name="Cunningham G."/>
            <person name="Chiu C.Y."/>
            <person name="Miller S."/>
        </authorList>
    </citation>
    <scope>NUCLEOTIDE SEQUENCE [LARGE SCALE GENOMIC DNA]</scope>
    <source>
        <strain evidence="1 2">MLE</strain>
    </source>
</reference>
<comment type="caution">
    <text evidence="1">The sequence shown here is derived from an EMBL/GenBank/DDBJ whole genome shotgun (WGS) entry which is preliminary data.</text>
</comment>
<dbReference type="Proteomes" id="UP000037594">
    <property type="component" value="Unassembled WGS sequence"/>
</dbReference>
<sequence>MRLLPTPSTRPDDSACAADTAERLLLMLHYSIDWDNTWIGEEKHRKTYWDDVLVSRVRVASYRSATLDEWWSTASSLLDATAPRHSDRRRELAQLLQEPPLPVLSILQTSLPALVLRVRIITEAVAAERKAQSR</sequence>
<proteinExistence type="predicted"/>
<organism evidence="1 2">
    <name type="scientific">Mycolicibacterium conceptionense</name>
    <dbReference type="NCBI Taxonomy" id="451644"/>
    <lineage>
        <taxon>Bacteria</taxon>
        <taxon>Bacillati</taxon>
        <taxon>Actinomycetota</taxon>
        <taxon>Actinomycetes</taxon>
        <taxon>Mycobacteriales</taxon>
        <taxon>Mycobacteriaceae</taxon>
        <taxon>Mycolicibacterium</taxon>
    </lineage>
</organism>
<protein>
    <submittedName>
        <fullName evidence="1">Uncharacterized protein</fullName>
    </submittedName>
</protein>
<accession>A0A0J8WYX8</accession>
<dbReference type="EMBL" id="LFOD01000008">
    <property type="protein sequence ID" value="KMV18374.1"/>
    <property type="molecule type" value="Genomic_DNA"/>
</dbReference>
<evidence type="ECO:0000313" key="1">
    <source>
        <dbReference type="EMBL" id="KMV18374.1"/>
    </source>
</evidence>
<evidence type="ECO:0000313" key="2">
    <source>
        <dbReference type="Proteomes" id="UP000037594"/>
    </source>
</evidence>
<dbReference type="PATRIC" id="fig|451644.5.peg.2357"/>
<dbReference type="AlphaFoldDB" id="A0A0J8WYX8"/>
<name>A0A0J8WYX8_9MYCO</name>
<gene>
    <name evidence="1" type="ORF">ACT17_11440</name>
</gene>